<dbReference type="Proteomes" id="UP000016932">
    <property type="component" value="Unassembled WGS sequence"/>
</dbReference>
<keyword evidence="1" id="KW-1133">Transmembrane helix</keyword>
<reference evidence="2 3" key="1">
    <citation type="journal article" date="2012" name="PLoS Pathog.">
        <title>Diverse lifestyles and strategies of plant pathogenesis encoded in the genomes of eighteen Dothideomycetes fungi.</title>
        <authorList>
            <person name="Ohm R.A."/>
            <person name="Feau N."/>
            <person name="Henrissat B."/>
            <person name="Schoch C.L."/>
            <person name="Horwitz B.A."/>
            <person name="Barry K.W."/>
            <person name="Condon B.J."/>
            <person name="Copeland A.C."/>
            <person name="Dhillon B."/>
            <person name="Glaser F."/>
            <person name="Hesse C.N."/>
            <person name="Kosti I."/>
            <person name="LaButti K."/>
            <person name="Lindquist E.A."/>
            <person name="Lucas S."/>
            <person name="Salamov A.A."/>
            <person name="Bradshaw R.E."/>
            <person name="Ciuffetti L."/>
            <person name="Hamelin R.C."/>
            <person name="Kema G.H.J."/>
            <person name="Lawrence C."/>
            <person name="Scott J.A."/>
            <person name="Spatafora J.W."/>
            <person name="Turgeon B.G."/>
            <person name="de Wit P.J.G.M."/>
            <person name="Zhong S."/>
            <person name="Goodwin S.B."/>
            <person name="Grigoriev I.V."/>
        </authorList>
    </citation>
    <scope>NUCLEOTIDE SEQUENCE [LARGE SCALE GENOMIC DNA]</scope>
    <source>
        <strain evidence="2 3">CIRAD86</strain>
    </source>
</reference>
<accession>M3B892</accession>
<dbReference type="HOGENOM" id="CLU_1482624_0_0_1"/>
<evidence type="ECO:0000256" key="1">
    <source>
        <dbReference type="SAM" id="Phobius"/>
    </source>
</evidence>
<keyword evidence="1" id="KW-0472">Membrane</keyword>
<dbReference type="AlphaFoldDB" id="M3B892"/>
<gene>
    <name evidence="2" type="ORF">MYCFIDRAFT_171448</name>
</gene>
<dbReference type="GeneID" id="19332633"/>
<dbReference type="KEGG" id="pfj:MYCFIDRAFT_171448"/>
<organism evidence="2 3">
    <name type="scientific">Pseudocercospora fijiensis (strain CIRAD86)</name>
    <name type="common">Black leaf streak disease fungus</name>
    <name type="synonym">Mycosphaerella fijiensis</name>
    <dbReference type="NCBI Taxonomy" id="383855"/>
    <lineage>
        <taxon>Eukaryota</taxon>
        <taxon>Fungi</taxon>
        <taxon>Dikarya</taxon>
        <taxon>Ascomycota</taxon>
        <taxon>Pezizomycotina</taxon>
        <taxon>Dothideomycetes</taxon>
        <taxon>Dothideomycetidae</taxon>
        <taxon>Mycosphaerellales</taxon>
        <taxon>Mycosphaerellaceae</taxon>
        <taxon>Pseudocercospora</taxon>
    </lineage>
</organism>
<protein>
    <submittedName>
        <fullName evidence="2">Uncharacterized protein</fullName>
    </submittedName>
</protein>
<dbReference type="RefSeq" id="XP_007923115.1">
    <property type="nucleotide sequence ID" value="XM_007924924.1"/>
</dbReference>
<keyword evidence="3" id="KW-1185">Reference proteome</keyword>
<keyword evidence="1" id="KW-0812">Transmembrane</keyword>
<name>M3B892_PSEFD</name>
<dbReference type="VEuPathDB" id="FungiDB:MYCFIDRAFT_171448"/>
<evidence type="ECO:0000313" key="3">
    <source>
        <dbReference type="Proteomes" id="UP000016932"/>
    </source>
</evidence>
<feature type="transmembrane region" description="Helical" evidence="1">
    <location>
        <begin position="91"/>
        <end position="112"/>
    </location>
</feature>
<proteinExistence type="predicted"/>
<evidence type="ECO:0000313" key="2">
    <source>
        <dbReference type="EMBL" id="EME85533.1"/>
    </source>
</evidence>
<dbReference type="EMBL" id="KB446556">
    <property type="protein sequence ID" value="EME85533.1"/>
    <property type="molecule type" value="Genomic_DNA"/>
</dbReference>
<sequence length="182" mass="20198">MSLKNRLALPGGLAALTWTVDLSCNSRFFEKAECWHHRAFASSTKRVYASLSPSPTPFHCFDANVETISATMNTNLHFCHQLHTARTMLTISVWTVTIVGLPLFLLLDLLALDWQPPFDAWHIKESPPTASLAHSLHHTTINHFLKRKCLSWAADISSNRYIAGIMVAHSSFSGTTAQPEGA</sequence>